<evidence type="ECO:0000313" key="1">
    <source>
        <dbReference type="EMBL" id="GEU74756.1"/>
    </source>
</evidence>
<accession>A0A6L2ML60</accession>
<comment type="caution">
    <text evidence="1">The sequence shown here is derived from an EMBL/GenBank/DDBJ whole genome shotgun (WGS) entry which is preliminary data.</text>
</comment>
<dbReference type="AlphaFoldDB" id="A0A6L2ML60"/>
<name>A0A6L2ML60_TANCI</name>
<gene>
    <name evidence="1" type="ORF">Tci_046734</name>
</gene>
<dbReference type="EMBL" id="BKCJ010006947">
    <property type="protein sequence ID" value="GEU74756.1"/>
    <property type="molecule type" value="Genomic_DNA"/>
</dbReference>
<reference evidence="1" key="1">
    <citation type="journal article" date="2019" name="Sci. Rep.">
        <title>Draft genome of Tanacetum cinerariifolium, the natural source of mosquito coil.</title>
        <authorList>
            <person name="Yamashiro T."/>
            <person name="Shiraishi A."/>
            <person name="Satake H."/>
            <person name="Nakayama K."/>
        </authorList>
    </citation>
    <scope>NUCLEOTIDE SEQUENCE</scope>
</reference>
<proteinExistence type="predicted"/>
<organism evidence="1">
    <name type="scientific">Tanacetum cinerariifolium</name>
    <name type="common">Dalmatian daisy</name>
    <name type="synonym">Chrysanthemum cinerariifolium</name>
    <dbReference type="NCBI Taxonomy" id="118510"/>
    <lineage>
        <taxon>Eukaryota</taxon>
        <taxon>Viridiplantae</taxon>
        <taxon>Streptophyta</taxon>
        <taxon>Embryophyta</taxon>
        <taxon>Tracheophyta</taxon>
        <taxon>Spermatophyta</taxon>
        <taxon>Magnoliopsida</taxon>
        <taxon>eudicotyledons</taxon>
        <taxon>Gunneridae</taxon>
        <taxon>Pentapetalae</taxon>
        <taxon>asterids</taxon>
        <taxon>campanulids</taxon>
        <taxon>Asterales</taxon>
        <taxon>Asteraceae</taxon>
        <taxon>Asteroideae</taxon>
        <taxon>Anthemideae</taxon>
        <taxon>Anthemidinae</taxon>
        <taxon>Tanacetum</taxon>
    </lineage>
</organism>
<protein>
    <submittedName>
        <fullName evidence="1">Uncharacterized protein</fullName>
    </submittedName>
</protein>
<sequence length="98" mass="11593">MHEDVLDHIAMVLEMLDLINIPGVDSHQLRIKFFHLSLADDARQWWIKEGEGIITTWKELVEKLFCKFYLELYDGEEEMLDEGNNWGIDPLEFISQLN</sequence>